<evidence type="ECO:0008006" key="4">
    <source>
        <dbReference type="Google" id="ProtNLM"/>
    </source>
</evidence>
<accession>A0A0E3WXU0</accession>
<evidence type="ECO:0000313" key="2">
    <source>
        <dbReference type="EMBL" id="AKB83249.1"/>
    </source>
</evidence>
<dbReference type="Proteomes" id="UP000033066">
    <property type="component" value="Chromosome"/>
</dbReference>
<protein>
    <recommendedName>
        <fullName evidence="4">GTPases-Sulfate adenylate transferase subunit 1</fullName>
    </recommendedName>
</protein>
<name>A0A0E3WXU0_METBA</name>
<dbReference type="HOGENOM" id="CLU_071221_0_0_2"/>
<dbReference type="PATRIC" id="fig|1434107.4.peg.3384"/>
<dbReference type="GeneID" id="68903457"/>
<dbReference type="EMBL" id="CP009517">
    <property type="protein sequence ID" value="AKB83249.1"/>
    <property type="molecule type" value="Genomic_DNA"/>
</dbReference>
<proteinExistence type="predicted"/>
<organism evidence="2 3">
    <name type="scientific">Methanosarcina barkeri 3</name>
    <dbReference type="NCBI Taxonomy" id="1434107"/>
    <lineage>
        <taxon>Archaea</taxon>
        <taxon>Methanobacteriati</taxon>
        <taxon>Methanobacteriota</taxon>
        <taxon>Stenosarchaea group</taxon>
        <taxon>Methanomicrobia</taxon>
        <taxon>Methanosarcinales</taxon>
        <taxon>Methanosarcinaceae</taxon>
        <taxon>Methanosarcina</taxon>
    </lineage>
</organism>
<sequence>MKCNKSGTGIFLLVMLLASIALIPAASAQENATKKDLSFGPETLDKLKNDPNFIAAYGSIPSFGSSEEREKWLDKLDKIYSESNSEMSEYMYPNGPVTNYGYTFDGVLKVAVNKTVEEPFMGEIYHIFDSKASSIGIKEVPLVFMREDLVVPVDEVTPAVKQTNLSTSKEENNEKPNNSSSNNSESDNDSNPSENDSSKNNSTPGFGLLGNLTCLYGGWKLKKK</sequence>
<feature type="compositionally biased region" description="Low complexity" evidence="1">
    <location>
        <begin position="175"/>
        <end position="202"/>
    </location>
</feature>
<gene>
    <name evidence="2" type="ORF">MSBR3_2671</name>
</gene>
<evidence type="ECO:0000313" key="3">
    <source>
        <dbReference type="Proteomes" id="UP000033066"/>
    </source>
</evidence>
<dbReference type="RefSeq" id="WP_052723426.1">
    <property type="nucleotide sequence ID" value="NZ_CP009517.1"/>
</dbReference>
<feature type="region of interest" description="Disordered" evidence="1">
    <location>
        <begin position="161"/>
        <end position="210"/>
    </location>
</feature>
<dbReference type="AlphaFoldDB" id="A0A0E3WXU0"/>
<evidence type="ECO:0000256" key="1">
    <source>
        <dbReference type="SAM" id="MobiDB-lite"/>
    </source>
</evidence>
<reference evidence="2" key="1">
    <citation type="submission" date="2014-07" db="EMBL/GenBank/DDBJ databases">
        <title>Methanogenic archaea and the global carbon cycle.</title>
        <authorList>
            <person name="Henriksen J.R."/>
            <person name="Luke J."/>
            <person name="Reinhart S."/>
            <person name="Benedict M.N."/>
            <person name="Youngblut N.D."/>
            <person name="Metcalf M.E."/>
            <person name="Whitaker R.J."/>
            <person name="Metcalf W.W."/>
        </authorList>
    </citation>
    <scope>NUCLEOTIDE SEQUENCE [LARGE SCALE GENOMIC DNA]</scope>
    <source>
        <strain evidence="2">3</strain>
    </source>
</reference>
<dbReference type="KEGG" id="mbak:MSBR3_2671"/>
<keyword evidence="3" id="KW-1185">Reference proteome</keyword>